<proteinExistence type="predicted"/>
<dbReference type="RefSeq" id="XP_033604467.1">
    <property type="nucleotide sequence ID" value="XM_033739690.1"/>
</dbReference>
<reference evidence="2" key="1">
    <citation type="journal article" date="2020" name="Stud. Mycol.">
        <title>101 Dothideomycetes genomes: a test case for predicting lifestyles and emergence of pathogens.</title>
        <authorList>
            <person name="Haridas S."/>
            <person name="Albert R."/>
            <person name="Binder M."/>
            <person name="Bloem J."/>
            <person name="Labutti K."/>
            <person name="Salamov A."/>
            <person name="Andreopoulos B."/>
            <person name="Baker S."/>
            <person name="Barry K."/>
            <person name="Bills G."/>
            <person name="Bluhm B."/>
            <person name="Cannon C."/>
            <person name="Castanera R."/>
            <person name="Culley D."/>
            <person name="Daum C."/>
            <person name="Ezra D."/>
            <person name="Gonzalez J."/>
            <person name="Henrissat B."/>
            <person name="Kuo A."/>
            <person name="Liang C."/>
            <person name="Lipzen A."/>
            <person name="Lutzoni F."/>
            <person name="Magnuson J."/>
            <person name="Mondo S."/>
            <person name="Nolan M."/>
            <person name="Ohm R."/>
            <person name="Pangilinan J."/>
            <person name="Park H.-J."/>
            <person name="Ramirez L."/>
            <person name="Alfaro M."/>
            <person name="Sun H."/>
            <person name="Tritt A."/>
            <person name="Yoshinaga Y."/>
            <person name="Zwiers L.-H."/>
            <person name="Turgeon B."/>
            <person name="Goodwin S."/>
            <person name="Spatafora J."/>
            <person name="Crous P."/>
            <person name="Grigoriev I."/>
        </authorList>
    </citation>
    <scope>NUCLEOTIDE SEQUENCE</scope>
    <source>
        <strain evidence="2">CBS 121739</strain>
    </source>
</reference>
<keyword evidence="1" id="KW-0812">Transmembrane</keyword>
<dbReference type="Proteomes" id="UP000799437">
    <property type="component" value="Unassembled WGS sequence"/>
</dbReference>
<protein>
    <submittedName>
        <fullName evidence="2">Uncharacterized protein</fullName>
    </submittedName>
</protein>
<accession>A0A6A6WIU8</accession>
<name>A0A6A6WIU8_9PEZI</name>
<keyword evidence="1" id="KW-0472">Membrane</keyword>
<organism evidence="2 3">
    <name type="scientific">Pseudovirgaria hyperparasitica</name>
    <dbReference type="NCBI Taxonomy" id="470096"/>
    <lineage>
        <taxon>Eukaryota</taxon>
        <taxon>Fungi</taxon>
        <taxon>Dikarya</taxon>
        <taxon>Ascomycota</taxon>
        <taxon>Pezizomycotina</taxon>
        <taxon>Dothideomycetes</taxon>
        <taxon>Dothideomycetes incertae sedis</taxon>
        <taxon>Acrospermales</taxon>
        <taxon>Acrospermaceae</taxon>
        <taxon>Pseudovirgaria</taxon>
    </lineage>
</organism>
<feature type="transmembrane region" description="Helical" evidence="1">
    <location>
        <begin position="58"/>
        <end position="78"/>
    </location>
</feature>
<evidence type="ECO:0000313" key="2">
    <source>
        <dbReference type="EMBL" id="KAF2762016.1"/>
    </source>
</evidence>
<dbReference type="EMBL" id="ML996566">
    <property type="protein sequence ID" value="KAF2762016.1"/>
    <property type="molecule type" value="Genomic_DNA"/>
</dbReference>
<gene>
    <name evidence="2" type="ORF">EJ05DRAFT_194377</name>
</gene>
<keyword evidence="3" id="KW-1185">Reference proteome</keyword>
<keyword evidence="1" id="KW-1133">Transmembrane helix</keyword>
<dbReference type="AlphaFoldDB" id="A0A6A6WIU8"/>
<sequence length="130" mass="15224">MDSLVFSPSDPHPGYACHRTPLPPSPQYSSPPRFLSPPFRNENRKISALLRSFGSFHYPFFSTLYFFQGFILFCFYTLRNDFFSRFIMASSWIFQHSCSSVLYIASYMWRRHPWRGRGGGSPSLVVLYRV</sequence>
<evidence type="ECO:0000313" key="3">
    <source>
        <dbReference type="Proteomes" id="UP000799437"/>
    </source>
</evidence>
<evidence type="ECO:0000256" key="1">
    <source>
        <dbReference type="SAM" id="Phobius"/>
    </source>
</evidence>
<dbReference type="GeneID" id="54480744"/>